<dbReference type="EMBL" id="VJMJ01000017">
    <property type="protein sequence ID" value="KAF0743337.1"/>
    <property type="molecule type" value="Genomic_DNA"/>
</dbReference>
<accession>A0A6G0XRY7</accession>
<name>A0A6G0XRY7_9STRA</name>
<evidence type="ECO:0000313" key="3">
    <source>
        <dbReference type="Proteomes" id="UP000481153"/>
    </source>
</evidence>
<sequence length="177" mass="19824">MSDGSKCQLPCDACFLRHERVHHDDPVRTRCYGQSAKVGKQGQCANNWHNCRIHNPKNLAKYHAIHGMKPNDDRGLVRNRSTLLRCIEKRYGNQTWSVRDPQTGQYMDWDGPQLPTAFTQRRRRERLAKLKKYIALNVDPDFDSQGPEGPPDNHPGPSGSGQGPPLASGATGQALTV</sequence>
<dbReference type="VEuPathDB" id="FungiDB:AeMF1_020290"/>
<dbReference type="Proteomes" id="UP000481153">
    <property type="component" value="Unassembled WGS sequence"/>
</dbReference>
<keyword evidence="3" id="KW-1185">Reference proteome</keyword>
<feature type="region of interest" description="Disordered" evidence="1">
    <location>
        <begin position="138"/>
        <end position="177"/>
    </location>
</feature>
<dbReference type="AlphaFoldDB" id="A0A6G0XRY7"/>
<gene>
    <name evidence="2" type="ORF">Ae201684_001814</name>
</gene>
<comment type="caution">
    <text evidence="2">The sequence shown here is derived from an EMBL/GenBank/DDBJ whole genome shotgun (WGS) entry which is preliminary data.</text>
</comment>
<evidence type="ECO:0000313" key="2">
    <source>
        <dbReference type="EMBL" id="KAF0743337.1"/>
    </source>
</evidence>
<evidence type="ECO:0000256" key="1">
    <source>
        <dbReference type="SAM" id="MobiDB-lite"/>
    </source>
</evidence>
<reference evidence="2 3" key="1">
    <citation type="submission" date="2019-07" db="EMBL/GenBank/DDBJ databases">
        <title>Genomics analysis of Aphanomyces spp. identifies a new class of oomycete effector associated with host adaptation.</title>
        <authorList>
            <person name="Gaulin E."/>
        </authorList>
    </citation>
    <scope>NUCLEOTIDE SEQUENCE [LARGE SCALE GENOMIC DNA]</scope>
    <source>
        <strain evidence="2 3">ATCC 201684</strain>
    </source>
</reference>
<protein>
    <submittedName>
        <fullName evidence="2">Uncharacterized protein</fullName>
    </submittedName>
</protein>
<organism evidence="2 3">
    <name type="scientific">Aphanomyces euteiches</name>
    <dbReference type="NCBI Taxonomy" id="100861"/>
    <lineage>
        <taxon>Eukaryota</taxon>
        <taxon>Sar</taxon>
        <taxon>Stramenopiles</taxon>
        <taxon>Oomycota</taxon>
        <taxon>Saprolegniomycetes</taxon>
        <taxon>Saprolegniales</taxon>
        <taxon>Verrucalvaceae</taxon>
        <taxon>Aphanomyces</taxon>
    </lineage>
</organism>
<proteinExistence type="predicted"/>